<name>A0A3R9QVS7_9CREN</name>
<dbReference type="PANTHER" id="PTHR28047:SF5">
    <property type="entry name" value="PROTEIN DCG1"/>
    <property type="match status" value="1"/>
</dbReference>
<reference evidence="2 3" key="1">
    <citation type="submission" date="2018-10" db="EMBL/GenBank/DDBJ databases">
        <title>Co-occurring genomic capacity for anaerobic methane metabolism and dissimilatory sulfite reduction discovered in the Korarchaeota.</title>
        <authorList>
            <person name="Mckay L.J."/>
            <person name="Dlakic M."/>
            <person name="Fields M.W."/>
            <person name="Delmont T.O."/>
            <person name="Eren A.M."/>
            <person name="Jay Z.J."/>
            <person name="Klingelsmith K.B."/>
            <person name="Rusch D.B."/>
            <person name="Inskeep W.P."/>
        </authorList>
    </citation>
    <scope>NUCLEOTIDE SEQUENCE [LARGE SCALE GENOMIC DNA]</scope>
    <source>
        <strain evidence="2 3">MDKW</strain>
    </source>
</reference>
<dbReference type="Pfam" id="PF01177">
    <property type="entry name" value="Asp_Glu_race"/>
    <property type="match status" value="1"/>
</dbReference>
<dbReference type="Gene3D" id="3.40.50.12500">
    <property type="match status" value="1"/>
</dbReference>
<dbReference type="InterPro" id="IPR053714">
    <property type="entry name" value="Iso_Racemase_Enz_sf"/>
</dbReference>
<dbReference type="RefSeq" id="WP_125671932.1">
    <property type="nucleotide sequence ID" value="NZ_RCOS01000119.1"/>
</dbReference>
<proteinExistence type="inferred from homology"/>
<comment type="similarity">
    <text evidence="1">Belongs to the HyuE racemase family.</text>
</comment>
<keyword evidence="3" id="KW-1185">Reference proteome</keyword>
<dbReference type="OrthoDB" id="161830at2157"/>
<gene>
    <name evidence="2" type="ORF">D6D85_10550</name>
</gene>
<dbReference type="EMBL" id="RCOS01000119">
    <property type="protein sequence ID" value="RSN73392.1"/>
    <property type="molecule type" value="Genomic_DNA"/>
</dbReference>
<evidence type="ECO:0000313" key="2">
    <source>
        <dbReference type="EMBL" id="RSN73392.1"/>
    </source>
</evidence>
<dbReference type="AlphaFoldDB" id="A0A3R9QVS7"/>
<sequence length="235" mass="25832">MRIRVIVPITSFSEDYLEDRRKRLSKEALPMTELEFVSVKKGPITIESFYEEELAAIDLLENVKKAEEDGVDAVIIWCSGDPAVHAARELVKIPVVGPGEASFILAALLAHKFTVISPLERDIVRYENMAKILGIESKLASVRPLGITVLGLRSNREKAVERIILLSEKAIKEDGAHAIVLGCLGMFGMAKEVQEKIGIPVIDPGIAALKIAELLVQTGLSFSKLTYPYPPKKES</sequence>
<dbReference type="InterPro" id="IPR015942">
    <property type="entry name" value="Asp/Glu/hydantoin_racemase"/>
</dbReference>
<evidence type="ECO:0000313" key="3">
    <source>
        <dbReference type="Proteomes" id="UP000277582"/>
    </source>
</evidence>
<dbReference type="PANTHER" id="PTHR28047">
    <property type="entry name" value="PROTEIN DCG1"/>
    <property type="match status" value="1"/>
</dbReference>
<accession>A0A3R9QVS7</accession>
<organism evidence="2 3">
    <name type="scientific">Candidatus Methanodesulfokora washburnensis</name>
    <dbReference type="NCBI Taxonomy" id="2478471"/>
    <lineage>
        <taxon>Archaea</taxon>
        <taxon>Thermoproteota</taxon>
        <taxon>Candidatus Korarchaeia</taxon>
        <taxon>Candidatus Korarchaeia incertae sedis</taxon>
        <taxon>Candidatus Methanodesulfokora</taxon>
    </lineage>
</organism>
<dbReference type="Proteomes" id="UP000277582">
    <property type="component" value="Unassembled WGS sequence"/>
</dbReference>
<dbReference type="InterPro" id="IPR052186">
    <property type="entry name" value="Hydantoin_racemase-like"/>
</dbReference>
<comment type="caution">
    <text evidence="2">The sequence shown here is derived from an EMBL/GenBank/DDBJ whole genome shotgun (WGS) entry which is preliminary data.</text>
</comment>
<dbReference type="GO" id="GO:0047661">
    <property type="term" value="F:amino-acid racemase activity"/>
    <property type="evidence" value="ECO:0007669"/>
    <property type="project" value="InterPro"/>
</dbReference>
<evidence type="ECO:0000256" key="1">
    <source>
        <dbReference type="ARBA" id="ARBA00038414"/>
    </source>
</evidence>
<protein>
    <submittedName>
        <fullName evidence="2">Hydrogenase expression protein HupH</fullName>
    </submittedName>
</protein>